<dbReference type="RefSeq" id="WP_124941941.1">
    <property type="nucleotide sequence ID" value="NZ_CP033578.1"/>
</dbReference>
<proteinExistence type="predicted"/>
<evidence type="ECO:0000313" key="2">
    <source>
        <dbReference type="EMBL" id="AYV24394.1"/>
    </source>
</evidence>
<name>A0A3G4VHW3_9VIBR</name>
<feature type="signal peptide" evidence="1">
    <location>
        <begin position="1"/>
        <end position="25"/>
    </location>
</feature>
<dbReference type="AlphaFoldDB" id="A0A3G4VHW3"/>
<accession>A0A3G4VHW3</accession>
<organism evidence="2 3">
    <name type="scientific">Vibrio mediterranei</name>
    <dbReference type="NCBI Taxonomy" id="689"/>
    <lineage>
        <taxon>Bacteria</taxon>
        <taxon>Pseudomonadati</taxon>
        <taxon>Pseudomonadota</taxon>
        <taxon>Gammaproteobacteria</taxon>
        <taxon>Vibrionales</taxon>
        <taxon>Vibrionaceae</taxon>
        <taxon>Vibrio</taxon>
    </lineage>
</organism>
<evidence type="ECO:0000256" key="1">
    <source>
        <dbReference type="SAM" id="SignalP"/>
    </source>
</evidence>
<keyword evidence="1" id="KW-0732">Signal</keyword>
<evidence type="ECO:0000313" key="3">
    <source>
        <dbReference type="Proteomes" id="UP000279760"/>
    </source>
</evidence>
<sequence length="414" mass="46840">MTLQYPKALPIAMTVACLNINAVNAGSSSVDFSISTQQEALGITEVPLQLKKQFSSELRFNRYTSVVAPNGKSIHIVAQDQLSDGQIIRAKSVLVHYLTDFSGSKYGSNKGAVANRMAENGATLLLLNGRDDGTNNAAELEGQPLYEEEIQVEGGPWYMAQNYQHRDATFEEILHLVHDYGIGVDGYDKFIGVLPEYQTEIRNAQINAYAKQIWAMTPEVQDWIDELTEENSLTQEYLASVLDSYYGLWGAYPKQSFRMMDKFTGGWGMWGFYIAGTRHEVQLRDPKGYQLMTEFFHPYLTYNAHLDPNFKGTFSLQYREDLLYTNHSRYLKDITLTGSHPVEVIVNKLDNNITGNNSNTIVTFSGEKNDYNINYQDDVVIVRDSLLGRDGNNTLRSVSTIRFADQSVDTRRIY</sequence>
<protein>
    <recommendedName>
        <fullName evidence="4">Lipoprotein</fullName>
    </recommendedName>
</protein>
<dbReference type="EMBL" id="CP033578">
    <property type="protein sequence ID" value="AYV24394.1"/>
    <property type="molecule type" value="Genomic_DNA"/>
</dbReference>
<feature type="chain" id="PRO_5018218086" description="Lipoprotein" evidence="1">
    <location>
        <begin position="26"/>
        <end position="414"/>
    </location>
</feature>
<evidence type="ECO:0008006" key="4">
    <source>
        <dbReference type="Google" id="ProtNLM"/>
    </source>
</evidence>
<reference evidence="2 3" key="1">
    <citation type="submission" date="2018-11" db="EMBL/GenBank/DDBJ databases">
        <title>Complete Genome Sequence of Vbrio mediterranei 117-T6: a Potential Pathogen Bacteria Isolated from the Conchocelis of Pyropia.</title>
        <authorList>
            <person name="Liu Q."/>
        </authorList>
    </citation>
    <scope>NUCLEOTIDE SEQUENCE [LARGE SCALE GENOMIC DNA]</scope>
    <source>
        <strain evidence="2 3">117-T6</strain>
    </source>
</reference>
<gene>
    <name evidence="2" type="ORF">ECB94_24375</name>
</gene>
<dbReference type="Proteomes" id="UP000279760">
    <property type="component" value="Chromosome 2"/>
</dbReference>